<proteinExistence type="predicted"/>
<dbReference type="HOGENOM" id="CLU_163328_0_0_3"/>
<keyword evidence="1" id="KW-1133">Transmembrane helix</keyword>
<accession>B8HSA4</accession>
<reference evidence="2" key="1">
    <citation type="submission" date="2009-01" db="EMBL/GenBank/DDBJ databases">
        <title>Complete sequence of chromosome Cyanothece sp. PCC 7425.</title>
        <authorList>
            <consortium name="US DOE Joint Genome Institute"/>
            <person name="Lucas S."/>
            <person name="Copeland A."/>
            <person name="Lapidus A."/>
            <person name="Glavina del Rio T."/>
            <person name="Dalin E."/>
            <person name="Tice H."/>
            <person name="Bruce D."/>
            <person name="Goodwin L."/>
            <person name="Pitluck S."/>
            <person name="Sims D."/>
            <person name="Meineke L."/>
            <person name="Brettin T."/>
            <person name="Detter J.C."/>
            <person name="Han C."/>
            <person name="Larimer F."/>
            <person name="Land M."/>
            <person name="Hauser L."/>
            <person name="Kyrpides N."/>
            <person name="Ovchinnikova G."/>
            <person name="Liberton M."/>
            <person name="Stoeckel J."/>
            <person name="Banerjee A."/>
            <person name="Singh A."/>
            <person name="Page L."/>
            <person name="Sato H."/>
            <person name="Zhao L."/>
            <person name="Sherman L."/>
            <person name="Pakrasi H."/>
            <person name="Richardson P."/>
        </authorList>
    </citation>
    <scope>NUCLEOTIDE SEQUENCE</scope>
    <source>
        <strain evidence="2">PCC 7425</strain>
    </source>
</reference>
<organism evidence="2">
    <name type="scientific">Cyanothece sp. (strain PCC 7425 / ATCC 29141)</name>
    <dbReference type="NCBI Taxonomy" id="395961"/>
    <lineage>
        <taxon>Bacteria</taxon>
        <taxon>Bacillati</taxon>
        <taxon>Cyanobacteriota</taxon>
        <taxon>Cyanophyceae</taxon>
        <taxon>Gomontiellales</taxon>
        <taxon>Cyanothecaceae</taxon>
        <taxon>Cyanothece</taxon>
    </lineage>
</organism>
<keyword evidence="1" id="KW-0812">Transmembrane</keyword>
<dbReference type="AlphaFoldDB" id="B8HSA4"/>
<feature type="transmembrane region" description="Helical" evidence="1">
    <location>
        <begin position="15"/>
        <end position="38"/>
    </location>
</feature>
<name>B8HSA4_CYAP4</name>
<sequence>MFPLLRSLSFALEPFLVPLCFIAAWSLIFIVVANLWSLGREGVTTVKRLHRIPCANCQFFTHNYHLKCTVHPGMALTEEAIDCTDYTPGR</sequence>
<dbReference type="eggNOG" id="ENOG5032ZPY">
    <property type="taxonomic scope" value="Bacteria"/>
</dbReference>
<evidence type="ECO:0000313" key="2">
    <source>
        <dbReference type="EMBL" id="ACL44210.1"/>
    </source>
</evidence>
<dbReference type="KEGG" id="cyn:Cyan7425_1843"/>
<dbReference type="OrthoDB" id="514667at2"/>
<evidence type="ECO:0000256" key="1">
    <source>
        <dbReference type="SAM" id="Phobius"/>
    </source>
</evidence>
<dbReference type="EMBL" id="CP001344">
    <property type="protein sequence ID" value="ACL44210.1"/>
    <property type="molecule type" value="Genomic_DNA"/>
</dbReference>
<protein>
    <submittedName>
        <fullName evidence="2">Uncharacterized protein</fullName>
    </submittedName>
</protein>
<keyword evidence="1" id="KW-0472">Membrane</keyword>
<dbReference type="STRING" id="395961.Cyan7425_1843"/>
<gene>
    <name evidence="2" type="ordered locus">Cyan7425_1843</name>
</gene>